<keyword evidence="1" id="KW-0812">Transmembrane</keyword>
<evidence type="ECO:0000313" key="3">
    <source>
        <dbReference type="Proteomes" id="UP000192333"/>
    </source>
</evidence>
<dbReference type="Gene3D" id="2.40.180.10">
    <property type="entry name" value="Catalase core domain"/>
    <property type="match status" value="1"/>
</dbReference>
<protein>
    <submittedName>
        <fullName evidence="2">Catalase</fullName>
    </submittedName>
</protein>
<dbReference type="STRING" id="758820.SAMN00777080_1401"/>
<evidence type="ECO:0000313" key="2">
    <source>
        <dbReference type="EMBL" id="SMD42836.1"/>
    </source>
</evidence>
<evidence type="ECO:0000256" key="1">
    <source>
        <dbReference type="SAM" id="Phobius"/>
    </source>
</evidence>
<dbReference type="Proteomes" id="UP000192333">
    <property type="component" value="Chromosome I"/>
</dbReference>
<proteinExistence type="predicted"/>
<accession>A0A1W2H2X3</accession>
<dbReference type="InterPro" id="IPR020835">
    <property type="entry name" value="Catalase_sf"/>
</dbReference>
<dbReference type="RefSeq" id="WP_084119596.1">
    <property type="nucleotide sequence ID" value="NZ_LT838813.1"/>
</dbReference>
<gene>
    <name evidence="2" type="ORF">SAMN00777080_1401</name>
</gene>
<keyword evidence="1" id="KW-1133">Transmembrane helix</keyword>
<organism evidence="2 3">
    <name type="scientific">Aquiflexum balticum DSM 16537</name>
    <dbReference type="NCBI Taxonomy" id="758820"/>
    <lineage>
        <taxon>Bacteria</taxon>
        <taxon>Pseudomonadati</taxon>
        <taxon>Bacteroidota</taxon>
        <taxon>Cytophagia</taxon>
        <taxon>Cytophagales</taxon>
        <taxon>Cyclobacteriaceae</taxon>
        <taxon>Aquiflexum</taxon>
    </lineage>
</organism>
<dbReference type="SUPFAM" id="SSF56634">
    <property type="entry name" value="Heme-dependent catalase-like"/>
    <property type="match status" value="1"/>
</dbReference>
<feature type="transmembrane region" description="Helical" evidence="1">
    <location>
        <begin position="23"/>
        <end position="44"/>
    </location>
</feature>
<name>A0A1W2H2X3_9BACT</name>
<keyword evidence="1" id="KW-0472">Membrane</keyword>
<keyword evidence="3" id="KW-1185">Reference proteome</keyword>
<dbReference type="EMBL" id="LT838813">
    <property type="protein sequence ID" value="SMD42836.1"/>
    <property type="molecule type" value="Genomic_DNA"/>
</dbReference>
<dbReference type="AlphaFoldDB" id="A0A1W2H2X3"/>
<dbReference type="OrthoDB" id="833733at2"/>
<dbReference type="GO" id="GO:0020037">
    <property type="term" value="F:heme binding"/>
    <property type="evidence" value="ECO:0007669"/>
    <property type="project" value="InterPro"/>
</dbReference>
<sequence length="363" mass="42429">MRSNRIPVFKSITTAVHRLFGRVLLWVATKAFTWALTIFGSILYRSKMSHNNGIAATGSIRFVDKLEFPLHPFFEPGKTLPCRVRHAAASFMDDAMRVVRSMSIKMADTNYKSPMDIELNTGETALFWSIASFFRFAKYKKTRFGMQYEEYYRKYPTGVEGAQVGMRRNPTSFSNLRYYSQTPFLYRAEDNVLRYIKYRTIPAEDVPESGILDDYDMKIPSENQRILPGETLSRNYLKDEYVERLRIKPVHYKLQIQLHEASDDDDAEIFNCCRKWDEASHPWIDLAEITMNRPLDWAESTKMIFSMKNLPKGLGIITSYSIFDYNSLNFLRKHSDLARYARVWAIKIFGMPSEIPDNDYRNC</sequence>
<reference evidence="3" key="1">
    <citation type="submission" date="2017-04" db="EMBL/GenBank/DDBJ databases">
        <authorList>
            <person name="Varghese N."/>
            <person name="Submissions S."/>
        </authorList>
    </citation>
    <scope>NUCLEOTIDE SEQUENCE [LARGE SCALE GENOMIC DNA]</scope>
    <source>
        <strain evidence="3">DSM 16537</strain>
    </source>
</reference>